<dbReference type="EMBL" id="FZOS01000052">
    <property type="protein sequence ID" value="SNT17249.1"/>
    <property type="molecule type" value="Genomic_DNA"/>
</dbReference>
<evidence type="ECO:0000256" key="1">
    <source>
        <dbReference type="SAM" id="SignalP"/>
    </source>
</evidence>
<dbReference type="RefSeq" id="WP_089221347.1">
    <property type="nucleotide sequence ID" value="NZ_FZOS01000052.1"/>
</dbReference>
<reference evidence="3" key="1">
    <citation type="submission" date="2017-06" db="EMBL/GenBank/DDBJ databases">
        <authorList>
            <person name="Varghese N."/>
            <person name="Submissions S."/>
        </authorList>
    </citation>
    <scope>NUCLEOTIDE SEQUENCE [LARGE SCALE GENOMIC DNA]</scope>
    <source>
        <strain evidence="3">LNB2</strain>
    </source>
</reference>
<evidence type="ECO:0000313" key="2">
    <source>
        <dbReference type="EMBL" id="SNT17249.1"/>
    </source>
</evidence>
<accession>A0A239KI17</accession>
<sequence length="164" mass="17117">MRCLLSVSLLLAMLPVAPAQAASCWNREDIFAAKVRDLDTLLTEVSRRCVAAGLSAQADYDMYRAANRGAISATNQRLKARFWTVFGAEKAGARLDSFHDALASQYATVPAVQENCGQVSALAREAAATGGSVPGLVAVADRNNLTPPLPGGACRAAALAVAAR</sequence>
<proteinExistence type="predicted"/>
<keyword evidence="3" id="KW-1185">Reference proteome</keyword>
<protein>
    <recommendedName>
        <fullName evidence="4">Lysozyme inhibitor LprI N-terminal domain-containing protein</fullName>
    </recommendedName>
</protein>
<name>A0A239KI17_9SPHN</name>
<organism evidence="2 3">
    <name type="scientific">Edaphosphingomonas laterariae</name>
    <dbReference type="NCBI Taxonomy" id="861865"/>
    <lineage>
        <taxon>Bacteria</taxon>
        <taxon>Pseudomonadati</taxon>
        <taxon>Pseudomonadota</taxon>
        <taxon>Alphaproteobacteria</taxon>
        <taxon>Sphingomonadales</taxon>
        <taxon>Rhizorhabdaceae</taxon>
        <taxon>Edaphosphingomonas</taxon>
    </lineage>
</organism>
<keyword evidence="1" id="KW-0732">Signal</keyword>
<dbReference type="Proteomes" id="UP000198281">
    <property type="component" value="Unassembled WGS sequence"/>
</dbReference>
<dbReference type="AlphaFoldDB" id="A0A239KI17"/>
<feature type="chain" id="PRO_5012512034" description="Lysozyme inhibitor LprI N-terminal domain-containing protein" evidence="1">
    <location>
        <begin position="22"/>
        <end position="164"/>
    </location>
</feature>
<gene>
    <name evidence="2" type="ORF">SAMN06295912_1522</name>
</gene>
<feature type="signal peptide" evidence="1">
    <location>
        <begin position="1"/>
        <end position="21"/>
    </location>
</feature>
<evidence type="ECO:0008006" key="4">
    <source>
        <dbReference type="Google" id="ProtNLM"/>
    </source>
</evidence>
<evidence type="ECO:0000313" key="3">
    <source>
        <dbReference type="Proteomes" id="UP000198281"/>
    </source>
</evidence>